<accession>A0A068V4J9</accession>
<name>A0A068V4J9_COFCA</name>
<reference evidence="2" key="1">
    <citation type="journal article" date="2014" name="Science">
        <title>The coffee genome provides insight into the convergent evolution of caffeine biosynthesis.</title>
        <authorList>
            <person name="Denoeud F."/>
            <person name="Carretero-Paulet L."/>
            <person name="Dereeper A."/>
            <person name="Droc G."/>
            <person name="Guyot R."/>
            <person name="Pietrella M."/>
            <person name="Zheng C."/>
            <person name="Alberti A."/>
            <person name="Anthony F."/>
            <person name="Aprea G."/>
            <person name="Aury J.M."/>
            <person name="Bento P."/>
            <person name="Bernard M."/>
            <person name="Bocs S."/>
            <person name="Campa C."/>
            <person name="Cenci A."/>
            <person name="Combes M.C."/>
            <person name="Crouzillat D."/>
            <person name="Da Silva C."/>
            <person name="Daddiego L."/>
            <person name="De Bellis F."/>
            <person name="Dussert S."/>
            <person name="Garsmeur O."/>
            <person name="Gayraud T."/>
            <person name="Guignon V."/>
            <person name="Jahn K."/>
            <person name="Jamilloux V."/>
            <person name="Joet T."/>
            <person name="Labadie K."/>
            <person name="Lan T."/>
            <person name="Leclercq J."/>
            <person name="Lepelley M."/>
            <person name="Leroy T."/>
            <person name="Li L.T."/>
            <person name="Librado P."/>
            <person name="Lopez L."/>
            <person name="Munoz A."/>
            <person name="Noel B."/>
            <person name="Pallavicini A."/>
            <person name="Perrotta G."/>
            <person name="Poncet V."/>
            <person name="Pot D."/>
            <person name="Priyono X."/>
            <person name="Rigoreau M."/>
            <person name="Rouard M."/>
            <person name="Rozas J."/>
            <person name="Tranchant-Dubreuil C."/>
            <person name="VanBuren R."/>
            <person name="Zhang Q."/>
            <person name="Andrade A.C."/>
            <person name="Argout X."/>
            <person name="Bertrand B."/>
            <person name="de Kochko A."/>
            <person name="Graziosi G."/>
            <person name="Henry R.J."/>
            <person name="Jayarama X."/>
            <person name="Ming R."/>
            <person name="Nagai C."/>
            <person name="Rounsley S."/>
            <person name="Sankoff D."/>
            <person name="Giuliano G."/>
            <person name="Albert V.A."/>
            <person name="Wincker P."/>
            <person name="Lashermes P."/>
        </authorList>
    </citation>
    <scope>NUCLEOTIDE SEQUENCE [LARGE SCALE GENOMIC DNA]</scope>
    <source>
        <strain evidence="2">cv. DH200-94</strain>
    </source>
</reference>
<dbReference type="EMBL" id="HG739183">
    <property type="protein sequence ID" value="CDP15454.1"/>
    <property type="molecule type" value="Genomic_DNA"/>
</dbReference>
<sequence>MQSASERECPCRVRETVIKNTWLKRFSNVSNLMSI</sequence>
<proteinExistence type="predicted"/>
<evidence type="ECO:0000313" key="1">
    <source>
        <dbReference type="EMBL" id="CDP15454.1"/>
    </source>
</evidence>
<dbReference type="Gramene" id="CDP15454">
    <property type="protein sequence ID" value="CDP15454"/>
    <property type="gene ID" value="GSCOC_T00043189001"/>
</dbReference>
<dbReference type="AlphaFoldDB" id="A0A068V4J9"/>
<evidence type="ECO:0000313" key="2">
    <source>
        <dbReference type="Proteomes" id="UP000295252"/>
    </source>
</evidence>
<keyword evidence="2" id="KW-1185">Reference proteome</keyword>
<dbReference type="Proteomes" id="UP000295252">
    <property type="component" value="Chromosome V"/>
</dbReference>
<protein>
    <submittedName>
        <fullName evidence="1">Uncharacterized protein</fullName>
    </submittedName>
</protein>
<organism evidence="1 2">
    <name type="scientific">Coffea canephora</name>
    <name type="common">Robusta coffee</name>
    <dbReference type="NCBI Taxonomy" id="49390"/>
    <lineage>
        <taxon>Eukaryota</taxon>
        <taxon>Viridiplantae</taxon>
        <taxon>Streptophyta</taxon>
        <taxon>Embryophyta</taxon>
        <taxon>Tracheophyta</taxon>
        <taxon>Spermatophyta</taxon>
        <taxon>Magnoliopsida</taxon>
        <taxon>eudicotyledons</taxon>
        <taxon>Gunneridae</taxon>
        <taxon>Pentapetalae</taxon>
        <taxon>asterids</taxon>
        <taxon>lamiids</taxon>
        <taxon>Gentianales</taxon>
        <taxon>Rubiaceae</taxon>
        <taxon>Ixoroideae</taxon>
        <taxon>Gardenieae complex</taxon>
        <taxon>Bertiereae - Coffeeae clade</taxon>
        <taxon>Coffeeae</taxon>
        <taxon>Coffea</taxon>
    </lineage>
</organism>
<dbReference type="InParanoid" id="A0A068V4J9"/>
<gene>
    <name evidence="1" type="ORF">GSCOC_T00043189001</name>
</gene>